<comment type="caution">
    <text evidence="1">The sequence shown here is derived from an EMBL/GenBank/DDBJ whole genome shotgun (WGS) entry which is preliminary data.</text>
</comment>
<evidence type="ECO:0000313" key="2">
    <source>
        <dbReference type="Proteomes" id="UP001501742"/>
    </source>
</evidence>
<sequence length="148" mass="15302">MTAVRAGRERRVTAALVAGAATVLLAGCAVHSTPTDVGGEPSPGSELHARRAAVDGLRHHDERRFDAAVSRGQRATAATAWRTCAPALAVDPDAEARVTSDDAAVPDIVGVVVHPTAHGAPGCWVTLSWSEGHGWSASAERTAGDRRL</sequence>
<gene>
    <name evidence="1" type="ORF">GCM10009627_04870</name>
</gene>
<organism evidence="1 2">
    <name type="scientific">Curtobacterium herbarum</name>
    <dbReference type="NCBI Taxonomy" id="150122"/>
    <lineage>
        <taxon>Bacteria</taxon>
        <taxon>Bacillati</taxon>
        <taxon>Actinomycetota</taxon>
        <taxon>Actinomycetes</taxon>
        <taxon>Micrococcales</taxon>
        <taxon>Microbacteriaceae</taxon>
        <taxon>Curtobacterium</taxon>
    </lineage>
</organism>
<keyword evidence="2" id="KW-1185">Reference proteome</keyword>
<dbReference type="EMBL" id="BAAAJX010000002">
    <property type="protein sequence ID" value="GAA1492141.1"/>
    <property type="molecule type" value="Genomic_DNA"/>
</dbReference>
<dbReference type="PROSITE" id="PS51257">
    <property type="entry name" value="PROKAR_LIPOPROTEIN"/>
    <property type="match status" value="1"/>
</dbReference>
<dbReference type="Proteomes" id="UP001501742">
    <property type="component" value="Unassembled WGS sequence"/>
</dbReference>
<evidence type="ECO:0008006" key="3">
    <source>
        <dbReference type="Google" id="ProtNLM"/>
    </source>
</evidence>
<reference evidence="2" key="1">
    <citation type="journal article" date="2019" name="Int. J. Syst. Evol. Microbiol.">
        <title>The Global Catalogue of Microorganisms (GCM) 10K type strain sequencing project: providing services to taxonomists for standard genome sequencing and annotation.</title>
        <authorList>
            <consortium name="The Broad Institute Genomics Platform"/>
            <consortium name="The Broad Institute Genome Sequencing Center for Infectious Disease"/>
            <person name="Wu L."/>
            <person name="Ma J."/>
        </authorList>
    </citation>
    <scope>NUCLEOTIDE SEQUENCE [LARGE SCALE GENOMIC DNA]</scope>
    <source>
        <strain evidence="2">JCM 12140</strain>
    </source>
</reference>
<evidence type="ECO:0000313" key="1">
    <source>
        <dbReference type="EMBL" id="GAA1492141.1"/>
    </source>
</evidence>
<proteinExistence type="predicted"/>
<accession>A0ABP4K053</accession>
<dbReference type="RefSeq" id="WP_259557704.1">
    <property type="nucleotide sequence ID" value="NZ_BAAAJX010000002.1"/>
</dbReference>
<protein>
    <recommendedName>
        <fullName evidence="3">Lipoprotein</fullName>
    </recommendedName>
</protein>
<name>A0ABP4K053_9MICO</name>